<dbReference type="Pfam" id="PF22848">
    <property type="entry name" value="ASD1_dom"/>
    <property type="match status" value="1"/>
</dbReference>
<evidence type="ECO:0000256" key="7">
    <source>
        <dbReference type="ARBA" id="ARBA00023180"/>
    </source>
</evidence>
<comment type="pathway">
    <text evidence="2">Glycan metabolism; L-arabinan degradation.</text>
</comment>
<dbReference type="InterPro" id="IPR051563">
    <property type="entry name" value="Glycosyl_Hydrolase_51"/>
</dbReference>
<evidence type="ECO:0000256" key="8">
    <source>
        <dbReference type="SAM" id="SignalP"/>
    </source>
</evidence>
<dbReference type="InterPro" id="IPR010720">
    <property type="entry name" value="Alpha-L-AF_C"/>
</dbReference>
<feature type="chain" id="PRO_5034293229" description="non-reducing end alpha-L-arabinofuranosidase" evidence="8">
    <location>
        <begin position="19"/>
        <end position="684"/>
    </location>
</feature>
<dbReference type="InterPro" id="IPR017853">
    <property type="entry name" value="GH"/>
</dbReference>
<evidence type="ECO:0000256" key="2">
    <source>
        <dbReference type="ARBA" id="ARBA00004834"/>
    </source>
</evidence>
<evidence type="ECO:0000256" key="1">
    <source>
        <dbReference type="ARBA" id="ARBA00001462"/>
    </source>
</evidence>
<dbReference type="Gene3D" id="2.60.40.1180">
    <property type="entry name" value="Golgi alpha-mannosidase II"/>
    <property type="match status" value="1"/>
</dbReference>
<dbReference type="Gene3D" id="3.20.20.80">
    <property type="entry name" value="Glycosidases"/>
    <property type="match status" value="1"/>
</dbReference>
<dbReference type="Pfam" id="PF06964">
    <property type="entry name" value="Alpha-L-AF_C"/>
    <property type="match status" value="1"/>
</dbReference>
<evidence type="ECO:0000259" key="9">
    <source>
        <dbReference type="SMART" id="SM00813"/>
    </source>
</evidence>
<dbReference type="Proteomes" id="UP000650582">
    <property type="component" value="Unassembled WGS sequence"/>
</dbReference>
<evidence type="ECO:0000256" key="4">
    <source>
        <dbReference type="ARBA" id="ARBA00012670"/>
    </source>
</evidence>
<dbReference type="InterPro" id="IPR055235">
    <property type="entry name" value="ASD1_cat"/>
</dbReference>
<keyword evidence="6" id="KW-0378">Hydrolase</keyword>
<comment type="similarity">
    <text evidence="3">Belongs to the glycosyl hydrolase 51 family.</text>
</comment>
<gene>
    <name evidence="10" type="ORF">RHS04_01188</name>
</gene>
<organism evidence="10 11">
    <name type="scientific">Rhizoctonia solani</name>
    <dbReference type="NCBI Taxonomy" id="456999"/>
    <lineage>
        <taxon>Eukaryota</taxon>
        <taxon>Fungi</taxon>
        <taxon>Dikarya</taxon>
        <taxon>Basidiomycota</taxon>
        <taxon>Agaricomycotina</taxon>
        <taxon>Agaricomycetes</taxon>
        <taxon>Cantharellales</taxon>
        <taxon>Ceratobasidiaceae</taxon>
        <taxon>Rhizoctonia</taxon>
    </lineage>
</organism>
<evidence type="ECO:0000256" key="3">
    <source>
        <dbReference type="ARBA" id="ARBA00007186"/>
    </source>
</evidence>
<dbReference type="AlphaFoldDB" id="A0A8H7LR29"/>
<dbReference type="PANTHER" id="PTHR31776:SF0">
    <property type="entry name" value="ALPHA-L-ARABINOFURANOSIDASE 1"/>
    <property type="match status" value="1"/>
</dbReference>
<protein>
    <recommendedName>
        <fullName evidence="4">non-reducing end alpha-L-arabinofuranosidase</fullName>
        <ecNumber evidence="4">3.2.1.55</ecNumber>
    </recommendedName>
</protein>
<dbReference type="SUPFAM" id="SSF49785">
    <property type="entry name" value="Galactose-binding domain-like"/>
    <property type="match status" value="1"/>
</dbReference>
<comment type="catalytic activity">
    <reaction evidence="1">
        <text>Hydrolysis of terminal non-reducing alpha-L-arabinofuranoside residues in alpha-L-arabinosides.</text>
        <dbReference type="EC" id="3.2.1.55"/>
    </reaction>
</comment>
<dbReference type="SUPFAM" id="SSF51445">
    <property type="entry name" value="(Trans)glycosidases"/>
    <property type="match status" value="1"/>
</dbReference>
<feature type="domain" description="Alpha-L-arabinofuranosidase C-terminal" evidence="9">
    <location>
        <begin position="446"/>
        <end position="674"/>
    </location>
</feature>
<keyword evidence="7" id="KW-0325">Glycoprotein</keyword>
<sequence>MGFSYKIFALTLAAGALAQSSLRIQVTKSQTHAIPSTLYGWMWEDINHSGDGGLYAELLQNRAFQVVTPHTSGALYSWSAYKGTTLNVTNSIPGVSTALPNSLQATVQAGSTGQVGFDNSGYWGIKIQSGWKYTGSFYARSDSYTGSVTVSLVSSSGTVYATKTLSGVNNSWKKFTFNFTPTKSAPDVKNIFRVTVDGASASGKSVYFGMFSLFPPTYKGRQNGMRIDLAESLAGTKPGVWRFPGGNNLEGQVIASRWKWNETIGPLENRPGRQGDWGYANTDGLGLLEYLNWAEDIGAEPILGIWAGYSLTGETVPESQLQPYIQDAINEIQFVTGDAKTNQWAKLRAQYGRTAPYKVKYIEIGNEDFFASNSYAQYRWKAFVNGLKAAFPNSGFEYIATTYPSTALDPAYTFIDWHQYNIPQWFIDRALEYDTYPRNGTQIFVGEYAVTSTNASCIFGTPACGRLELPTLQGAVAEAAYMTGTRMSSLLPPVRLFLSSRQFTQANTRSADAPTLQNVNGYQWTPDIVSFDAGSIVKSASYYVQQMFGTNLGTHVLKTAPAPSAGVPLHWVASHDTKKKVVYLKVANLSSNVRLLCPDLLYVEQASNTGKAQFTASFALDFPITGQSTVTLLSAPIANTSNTLANTDAVVPKTTKLNIASGATTLNYTFPAQSVAVFNLKVGW</sequence>
<accession>A0A8H7LR29</accession>
<comment type="caution">
    <text evidence="10">The sequence shown here is derived from an EMBL/GenBank/DDBJ whole genome shotgun (WGS) entry which is preliminary data.</text>
</comment>
<evidence type="ECO:0000313" key="11">
    <source>
        <dbReference type="Proteomes" id="UP000650582"/>
    </source>
</evidence>
<dbReference type="GO" id="GO:0046373">
    <property type="term" value="P:L-arabinose metabolic process"/>
    <property type="evidence" value="ECO:0007669"/>
    <property type="project" value="InterPro"/>
</dbReference>
<feature type="signal peptide" evidence="8">
    <location>
        <begin position="1"/>
        <end position="18"/>
    </location>
</feature>
<dbReference type="PANTHER" id="PTHR31776">
    <property type="entry name" value="ALPHA-L-ARABINOFURANOSIDASE 1"/>
    <property type="match status" value="1"/>
</dbReference>
<dbReference type="InterPro" id="IPR013780">
    <property type="entry name" value="Glyco_hydro_b"/>
</dbReference>
<evidence type="ECO:0000313" key="10">
    <source>
        <dbReference type="EMBL" id="KAF8684509.1"/>
    </source>
</evidence>
<dbReference type="EMBL" id="JACYCC010000025">
    <property type="protein sequence ID" value="KAF8684509.1"/>
    <property type="molecule type" value="Genomic_DNA"/>
</dbReference>
<dbReference type="GO" id="GO:0031222">
    <property type="term" value="P:arabinan catabolic process"/>
    <property type="evidence" value="ECO:0007669"/>
    <property type="project" value="UniProtKB-UniPathway"/>
</dbReference>
<reference evidence="10" key="1">
    <citation type="submission" date="2020-09" db="EMBL/GenBank/DDBJ databases">
        <title>Comparative genome analyses of four rice-infecting Rhizoctonia solani isolates reveal extensive enrichment of homogalacturonan modification genes.</title>
        <authorList>
            <person name="Lee D.-Y."/>
            <person name="Jeon J."/>
            <person name="Kim K.-T."/>
            <person name="Cheong K."/>
            <person name="Song H."/>
            <person name="Choi G."/>
            <person name="Ko J."/>
            <person name="Opiyo S.O."/>
            <person name="Zuo S."/>
            <person name="Madhav S."/>
            <person name="Lee Y.-H."/>
            <person name="Wang G.-L."/>
        </authorList>
    </citation>
    <scope>NUCLEOTIDE SEQUENCE</scope>
    <source>
        <strain evidence="10">AG1-IA YN-7</strain>
    </source>
</reference>
<dbReference type="GO" id="GO:0046556">
    <property type="term" value="F:alpha-L-arabinofuranosidase activity"/>
    <property type="evidence" value="ECO:0007669"/>
    <property type="project" value="UniProtKB-EC"/>
</dbReference>
<evidence type="ECO:0000256" key="6">
    <source>
        <dbReference type="ARBA" id="ARBA00022801"/>
    </source>
</evidence>
<proteinExistence type="inferred from homology"/>
<keyword evidence="5 8" id="KW-0732">Signal</keyword>
<dbReference type="EC" id="3.2.1.55" evidence="4"/>
<dbReference type="InterPro" id="IPR008979">
    <property type="entry name" value="Galactose-bd-like_sf"/>
</dbReference>
<evidence type="ECO:0000256" key="5">
    <source>
        <dbReference type="ARBA" id="ARBA00022729"/>
    </source>
</evidence>
<dbReference type="SMART" id="SM00813">
    <property type="entry name" value="Alpha-L-AF_C"/>
    <property type="match status" value="1"/>
</dbReference>
<name>A0A8H7LR29_9AGAM</name>
<dbReference type="UniPathway" id="UPA00667"/>